<dbReference type="InterPro" id="IPR051157">
    <property type="entry name" value="PDH/Transketolase"/>
</dbReference>
<dbReference type="Pfam" id="PF02779">
    <property type="entry name" value="Transket_pyr"/>
    <property type="match status" value="1"/>
</dbReference>
<reference evidence="2 3" key="1">
    <citation type="journal article" date="2015" name="Nature">
        <title>rRNA introns, odd ribosomes, and small enigmatic genomes across a large radiation of phyla.</title>
        <authorList>
            <person name="Brown C.T."/>
            <person name="Hug L.A."/>
            <person name="Thomas B.C."/>
            <person name="Sharon I."/>
            <person name="Castelle C.J."/>
            <person name="Singh A."/>
            <person name="Wilkins M.J."/>
            <person name="Williams K.H."/>
            <person name="Banfield J.F."/>
        </authorList>
    </citation>
    <scope>NUCLEOTIDE SEQUENCE [LARGE SCALE GENOMIC DNA]</scope>
</reference>
<dbReference type="AlphaFoldDB" id="A0A0G1RV35"/>
<dbReference type="PANTHER" id="PTHR43825:SF1">
    <property type="entry name" value="TRANSKETOLASE-LIKE PYRIMIDINE-BINDING DOMAIN-CONTAINING PROTEIN"/>
    <property type="match status" value="1"/>
</dbReference>
<dbReference type="CDD" id="cd07033">
    <property type="entry name" value="TPP_PYR_DXS_TK_like"/>
    <property type="match status" value="1"/>
</dbReference>
<dbReference type="EMBL" id="LCMI01000001">
    <property type="protein sequence ID" value="KKU33838.1"/>
    <property type="molecule type" value="Genomic_DNA"/>
</dbReference>
<sequence length="171" mass="20016">MVERLTPKDRHESMRGWFAYELHRKMTDNNKIWLVTGDLGFGMFDKIKRDFPERFVNVGAAEQAMMGVSIGLAYQGMVPVTYSITPFLLYRPFETIRNYINRENVPVIMAGGGRDKDYGHDGFSHWSEEDRKVMSLFPNIISMWPENKESIPDIIDVLFSNPRPYYINLRR</sequence>
<evidence type="ECO:0000313" key="2">
    <source>
        <dbReference type="EMBL" id="KKU33838.1"/>
    </source>
</evidence>
<dbReference type="Gene3D" id="3.40.50.970">
    <property type="match status" value="1"/>
</dbReference>
<gene>
    <name evidence="2" type="ORF">UX47_C0001G0121</name>
</gene>
<dbReference type="InterPro" id="IPR005475">
    <property type="entry name" value="Transketolase-like_Pyr-bd"/>
</dbReference>
<dbReference type="InterPro" id="IPR029061">
    <property type="entry name" value="THDP-binding"/>
</dbReference>
<proteinExistence type="predicted"/>
<dbReference type="SMART" id="SM00861">
    <property type="entry name" value="Transket_pyr"/>
    <property type="match status" value="1"/>
</dbReference>
<protein>
    <recommendedName>
        <fullName evidence="1">Transketolase-like pyrimidine-binding domain-containing protein</fullName>
    </recommendedName>
</protein>
<dbReference type="SUPFAM" id="SSF52518">
    <property type="entry name" value="Thiamin diphosphate-binding fold (THDP-binding)"/>
    <property type="match status" value="1"/>
</dbReference>
<evidence type="ECO:0000313" key="3">
    <source>
        <dbReference type="Proteomes" id="UP000034794"/>
    </source>
</evidence>
<accession>A0A0G1RV35</accession>
<evidence type="ECO:0000259" key="1">
    <source>
        <dbReference type="SMART" id="SM00861"/>
    </source>
</evidence>
<comment type="caution">
    <text evidence="2">The sequence shown here is derived from an EMBL/GenBank/DDBJ whole genome shotgun (WGS) entry which is preliminary data.</text>
</comment>
<dbReference type="PANTHER" id="PTHR43825">
    <property type="entry name" value="PYRUVATE DEHYDROGENASE E1 COMPONENT"/>
    <property type="match status" value="1"/>
</dbReference>
<dbReference type="Proteomes" id="UP000034794">
    <property type="component" value="Unassembled WGS sequence"/>
</dbReference>
<name>A0A0G1RV35_9BACT</name>
<organism evidence="2 3">
    <name type="scientific">Candidatus Collierbacteria bacterium GW2011_GWA2_46_26</name>
    <dbReference type="NCBI Taxonomy" id="1618381"/>
    <lineage>
        <taxon>Bacteria</taxon>
        <taxon>Candidatus Collieribacteriota</taxon>
    </lineage>
</organism>
<feature type="domain" description="Transketolase-like pyrimidine-binding" evidence="1">
    <location>
        <begin position="12"/>
        <end position="167"/>
    </location>
</feature>